<dbReference type="EMBL" id="PKPP01004070">
    <property type="protein sequence ID" value="PWA66247.1"/>
    <property type="molecule type" value="Genomic_DNA"/>
</dbReference>
<evidence type="ECO:0000313" key="3">
    <source>
        <dbReference type="Proteomes" id="UP000245207"/>
    </source>
</evidence>
<name>A0A2U1MYD8_ARTAN</name>
<dbReference type="SUPFAM" id="SSF50249">
    <property type="entry name" value="Nucleic acid-binding proteins"/>
    <property type="match status" value="1"/>
</dbReference>
<reference evidence="2 3" key="1">
    <citation type="journal article" date="2018" name="Mol. Plant">
        <title>The genome of Artemisia annua provides insight into the evolution of Asteraceae family and artemisinin biosynthesis.</title>
        <authorList>
            <person name="Shen Q."/>
            <person name="Zhang L."/>
            <person name="Liao Z."/>
            <person name="Wang S."/>
            <person name="Yan T."/>
            <person name="Shi P."/>
            <person name="Liu M."/>
            <person name="Fu X."/>
            <person name="Pan Q."/>
            <person name="Wang Y."/>
            <person name="Lv Z."/>
            <person name="Lu X."/>
            <person name="Zhang F."/>
            <person name="Jiang W."/>
            <person name="Ma Y."/>
            <person name="Chen M."/>
            <person name="Hao X."/>
            <person name="Li L."/>
            <person name="Tang Y."/>
            <person name="Lv G."/>
            <person name="Zhou Y."/>
            <person name="Sun X."/>
            <person name="Brodelius P.E."/>
            <person name="Rose J.K.C."/>
            <person name="Tang K."/>
        </authorList>
    </citation>
    <scope>NUCLEOTIDE SEQUENCE [LARGE SCALE GENOMIC DNA]</scope>
    <source>
        <strain evidence="3">cv. Huhao1</strain>
        <tissue evidence="2">Leaf</tissue>
    </source>
</reference>
<dbReference type="Gene3D" id="2.40.50.140">
    <property type="entry name" value="Nucleic acid-binding proteins"/>
    <property type="match status" value="1"/>
</dbReference>
<dbReference type="OrthoDB" id="1931061at2759"/>
<accession>A0A2U1MYD8</accession>
<evidence type="ECO:0000259" key="1">
    <source>
        <dbReference type="Pfam" id="PF08646"/>
    </source>
</evidence>
<keyword evidence="3" id="KW-1185">Reference proteome</keyword>
<dbReference type="Pfam" id="PF08646">
    <property type="entry name" value="Rep_fac-A_C"/>
    <property type="match status" value="1"/>
</dbReference>
<dbReference type="AlphaFoldDB" id="A0A2U1MYD8"/>
<dbReference type="Proteomes" id="UP000245207">
    <property type="component" value="Unassembled WGS sequence"/>
</dbReference>
<organism evidence="2 3">
    <name type="scientific">Artemisia annua</name>
    <name type="common">Sweet wormwood</name>
    <dbReference type="NCBI Taxonomy" id="35608"/>
    <lineage>
        <taxon>Eukaryota</taxon>
        <taxon>Viridiplantae</taxon>
        <taxon>Streptophyta</taxon>
        <taxon>Embryophyta</taxon>
        <taxon>Tracheophyta</taxon>
        <taxon>Spermatophyta</taxon>
        <taxon>Magnoliopsida</taxon>
        <taxon>eudicotyledons</taxon>
        <taxon>Gunneridae</taxon>
        <taxon>Pentapetalae</taxon>
        <taxon>asterids</taxon>
        <taxon>campanulids</taxon>
        <taxon>Asterales</taxon>
        <taxon>Asteraceae</taxon>
        <taxon>Asteroideae</taxon>
        <taxon>Anthemideae</taxon>
        <taxon>Artemisiinae</taxon>
        <taxon>Artemisia</taxon>
    </lineage>
</organism>
<comment type="caution">
    <text evidence="2">The sequence shown here is derived from an EMBL/GenBank/DDBJ whole genome shotgun (WGS) entry which is preliminary data.</text>
</comment>
<protein>
    <submittedName>
        <fullName evidence="2">Nucleic acid-binding, OB-fold protein</fullName>
    </submittedName>
</protein>
<evidence type="ECO:0000313" key="2">
    <source>
        <dbReference type="EMBL" id="PWA66247.1"/>
    </source>
</evidence>
<sequence>MNLLKSGKCKKGVTHKDGQLWCDMCNKPVSYPRPRFRLQVYAMDATGQIVIVMWDETASELTKSSAKALLDELDEVEDDAPLLPNALTNLYNTKHVFEVKSHTYYNYEDFGSFTCTSVSPSNAPTVSELHDVTKVSVDDTPASSSSTLKSPMKRLVRGPEVHSMKGI</sequence>
<feature type="domain" description="Replication factor A C-terminal" evidence="1">
    <location>
        <begin position="8"/>
        <end position="122"/>
    </location>
</feature>
<dbReference type="InterPro" id="IPR013955">
    <property type="entry name" value="Rep_factor-A_C"/>
</dbReference>
<dbReference type="InterPro" id="IPR012340">
    <property type="entry name" value="NA-bd_OB-fold"/>
</dbReference>
<gene>
    <name evidence="2" type="ORF">CTI12_AA321350</name>
</gene>
<proteinExistence type="predicted"/>